<dbReference type="GO" id="GO:0004497">
    <property type="term" value="F:monooxygenase activity"/>
    <property type="evidence" value="ECO:0007669"/>
    <property type="project" value="UniProtKB-KW"/>
</dbReference>
<evidence type="ECO:0000313" key="2">
    <source>
        <dbReference type="EMBL" id="MCO5399069.1"/>
    </source>
</evidence>
<dbReference type="SUPFAM" id="SSF54909">
    <property type="entry name" value="Dimeric alpha+beta barrel"/>
    <property type="match status" value="1"/>
</dbReference>
<organism evidence="2 3">
    <name type="scientific">Ralstonia soli</name>
    <dbReference type="NCBI Taxonomy" id="2953896"/>
    <lineage>
        <taxon>Bacteria</taxon>
        <taxon>Pseudomonadati</taxon>
        <taxon>Pseudomonadota</taxon>
        <taxon>Betaproteobacteria</taxon>
        <taxon>Burkholderiales</taxon>
        <taxon>Burkholderiaceae</taxon>
        <taxon>Ralstonia</taxon>
    </lineage>
</organism>
<dbReference type="Gene3D" id="3.30.70.100">
    <property type="match status" value="1"/>
</dbReference>
<evidence type="ECO:0000259" key="1">
    <source>
        <dbReference type="PROSITE" id="PS51725"/>
    </source>
</evidence>
<gene>
    <name evidence="2" type="ORF">NG900_12780</name>
</gene>
<keyword evidence="3" id="KW-1185">Reference proteome</keyword>
<dbReference type="InterPro" id="IPR050744">
    <property type="entry name" value="AI-2_Isomerase_LsrG"/>
</dbReference>
<dbReference type="EMBL" id="JAMXHT010000004">
    <property type="protein sequence ID" value="MCO5399069.1"/>
    <property type="molecule type" value="Genomic_DNA"/>
</dbReference>
<dbReference type="InterPro" id="IPR011008">
    <property type="entry name" value="Dimeric_a/b-barrel"/>
</dbReference>
<name>A0ABT1ALF3_9RALS</name>
<proteinExistence type="predicted"/>
<comment type="caution">
    <text evidence="2">The sequence shown here is derived from an EMBL/GenBank/DDBJ whole genome shotgun (WGS) entry which is preliminary data.</text>
</comment>
<reference evidence="2" key="1">
    <citation type="submission" date="2022-06" db="EMBL/GenBank/DDBJ databases">
        <authorList>
            <person name="Lu C.-H."/>
        </authorList>
    </citation>
    <scope>NUCLEOTIDE SEQUENCE</scope>
    <source>
        <strain evidence="2">21MJYT02-11</strain>
    </source>
</reference>
<feature type="domain" description="ABM" evidence="1">
    <location>
        <begin position="5"/>
        <end position="95"/>
    </location>
</feature>
<accession>A0ABT1ALF3</accession>
<dbReference type="Pfam" id="PF03992">
    <property type="entry name" value="ABM"/>
    <property type="match status" value="1"/>
</dbReference>
<dbReference type="InterPro" id="IPR007138">
    <property type="entry name" value="ABM_dom"/>
</dbReference>
<keyword evidence="2" id="KW-0560">Oxidoreductase</keyword>
<protein>
    <submittedName>
        <fullName evidence="2">Antibiotic biosynthesis monooxygenase</fullName>
    </submittedName>
</protein>
<keyword evidence="2" id="KW-0503">Monooxygenase</keyword>
<dbReference type="PANTHER" id="PTHR33336">
    <property type="entry name" value="QUINOL MONOOXYGENASE YGIN-RELATED"/>
    <property type="match status" value="1"/>
</dbReference>
<evidence type="ECO:0000313" key="3">
    <source>
        <dbReference type="Proteomes" id="UP001162811"/>
    </source>
</evidence>
<sequence>MTDDFYVLAILYAKTGREAELREKLRAVVAPSRRDAGNLRYELFEQQDDPRRFVFVEHWGSPAAQEAHHTQSDHIRHFQEEGSDAVERMEVFYRMKLVA</sequence>
<dbReference type="PANTHER" id="PTHR33336:SF3">
    <property type="entry name" value="ABM DOMAIN-CONTAINING PROTEIN"/>
    <property type="match status" value="1"/>
</dbReference>
<reference evidence="2" key="2">
    <citation type="journal article" date="2023" name="Front. Microbiol.">
        <title>Ralstonia chuxiongensis sp. nov., Ralstonia mojiangensis sp. nov., and Ralstonia soli sp. nov., isolated from tobacco fields, are three novel species in the family Burkholderiaceae.</title>
        <authorList>
            <person name="Lu C.H."/>
            <person name="Zhang Y.Y."/>
            <person name="Jiang N."/>
            <person name="Chen W."/>
            <person name="Shao X."/>
            <person name="Zhao Z.M."/>
            <person name="Lu W.L."/>
            <person name="Hu X."/>
            <person name="Xi Y.X."/>
            <person name="Zou S.Y."/>
            <person name="Wei Q.J."/>
            <person name="Lin Z.L."/>
            <person name="Gong L."/>
            <person name="Gai X.T."/>
            <person name="Zhang L.Q."/>
            <person name="Li J.Y."/>
            <person name="Jin Y."/>
            <person name="Xia Z.Y."/>
        </authorList>
    </citation>
    <scope>NUCLEOTIDE SEQUENCE</scope>
    <source>
        <strain evidence="2">21MJYT02-11</strain>
    </source>
</reference>
<dbReference type="RefSeq" id="WP_252680730.1">
    <property type="nucleotide sequence ID" value="NZ_JAMXHT010000004.1"/>
</dbReference>
<dbReference type="Proteomes" id="UP001162811">
    <property type="component" value="Unassembled WGS sequence"/>
</dbReference>
<dbReference type="PROSITE" id="PS51725">
    <property type="entry name" value="ABM"/>
    <property type="match status" value="1"/>
</dbReference>